<feature type="transmembrane region" description="Helical" evidence="2">
    <location>
        <begin position="288"/>
        <end position="307"/>
    </location>
</feature>
<keyword evidence="2" id="KW-0472">Membrane</keyword>
<evidence type="ECO:0000256" key="2">
    <source>
        <dbReference type="SAM" id="Phobius"/>
    </source>
</evidence>
<feature type="chain" id="PRO_5040430523" description="TRP C-terminal domain-containing protein" evidence="3">
    <location>
        <begin position="19"/>
        <end position="799"/>
    </location>
</feature>
<reference evidence="5" key="1">
    <citation type="journal article" date="2021" name="Open Biol.">
        <title>Shared evolutionary footprints suggest mitochondrial oxidative damage underlies multiple complex I losses in fungi.</title>
        <authorList>
            <person name="Schikora-Tamarit M.A."/>
            <person name="Marcet-Houben M."/>
            <person name="Nosek J."/>
            <person name="Gabaldon T."/>
        </authorList>
    </citation>
    <scope>NUCLEOTIDE SEQUENCE</scope>
    <source>
        <strain evidence="5">CBS6075</strain>
    </source>
</reference>
<feature type="signal peptide" evidence="3">
    <location>
        <begin position="1"/>
        <end position="18"/>
    </location>
</feature>
<keyword evidence="2" id="KW-0812">Transmembrane</keyword>
<feature type="domain" description="TRP C-terminal" evidence="4">
    <location>
        <begin position="333"/>
        <end position="608"/>
    </location>
</feature>
<keyword evidence="6" id="KW-1185">Reference proteome</keyword>
<feature type="transmembrane region" description="Helical" evidence="2">
    <location>
        <begin position="446"/>
        <end position="468"/>
    </location>
</feature>
<sequence length="799" mass="90317">MFLLAFLALLTFVSAAQGALLNVRSCNDGHKKDNYVLSAPLLNVSYYEQDRLINVDMELISFDTIIDVNDTTNTYTTMHVQLEYVGETVYDEYLRFCDNVDIIGHGDDPNYSSTSSASATQTMPSDNALETLGVIRNANVNDQTVVGSGLPDLPSTRGNGSSHSDRSCPVYAGDELIIQIPITVTPRSAFGTYKIKITFIAPDDNHTIIGCSTAWFSTVQKESLSLFSMCLVIIVCITVFISNMAGYVFSPYIDTNIVFLYRAASICNAPLLNQVCPVFKDYLKHLQFIYFVAGLNLQFPGFYHTLISNQRWIGILGFIKFCPPSHADNVYKTMWIGGLKSLITGSTEERSVSDFWSGFLIEFAIFVAAGWFVQLAGACLVMLFRKKARELTFSRFSKLMALTWVGLVVDSFLGYLAIPFLVYSFFVLVSPRIALYGRPNGEEKSTWTTATVCTFLVLFFTLEIYFAVRFCIMKRARAKLYKSINVMLVWQTFYSFLKTSKIWFVPFEFFQDFVFSFAIGCLQFSGVAQLCVLITSEFVHLCILLVLKPFYYNTGTNVTKISLAVVRVIVSILNAPIAESVNCPELVKTRLIWTILILHLLTIVFVFLVPSLYKLFTTFKLYYKYRKGKKGTDIPDYVQRGEMIEVPLRADNRSFVSLDESFADWNLGPPSLLVQDNETRSLHSDKLEFTDRRVLPGLSMPEPVYNPQTKDLSVREADIYFEAFQGTESDAELIRMWQERGRKLNRAASMEFEKPSSSVGFQVMRPRPRNKSRLSQPTNSPNPNRNSALHVVNTDSESD</sequence>
<feature type="transmembrane region" description="Helical" evidence="2">
    <location>
        <begin position="404"/>
        <end position="426"/>
    </location>
</feature>
<dbReference type="EMBL" id="JAEUBE010000199">
    <property type="protein sequence ID" value="KAH3666880.1"/>
    <property type="molecule type" value="Genomic_DNA"/>
</dbReference>
<feature type="transmembrane region" description="Helical" evidence="2">
    <location>
        <begin position="590"/>
        <end position="616"/>
    </location>
</feature>
<evidence type="ECO:0000256" key="1">
    <source>
        <dbReference type="SAM" id="MobiDB-lite"/>
    </source>
</evidence>
<dbReference type="GO" id="GO:0016020">
    <property type="term" value="C:membrane"/>
    <property type="evidence" value="ECO:0007669"/>
    <property type="project" value="TreeGrafter"/>
</dbReference>
<comment type="caution">
    <text evidence="5">The sequence shown here is derived from an EMBL/GenBank/DDBJ whole genome shotgun (WGS) entry which is preliminary data.</text>
</comment>
<name>A0A9P8P8C1_9ASCO</name>
<feature type="compositionally biased region" description="Polar residues" evidence="1">
    <location>
        <begin position="773"/>
        <end position="787"/>
    </location>
</feature>
<dbReference type="InterPro" id="IPR040241">
    <property type="entry name" value="TRP_Flc/Pkd2-like"/>
</dbReference>
<evidence type="ECO:0000256" key="3">
    <source>
        <dbReference type="SAM" id="SignalP"/>
    </source>
</evidence>
<dbReference type="PANTHER" id="PTHR31145">
    <property type="entry name" value="INTEGRAL MEMBRANE PROTEIN (AFU_ORTHOLOGUE AFUA_7G01610)"/>
    <property type="match status" value="1"/>
</dbReference>
<protein>
    <recommendedName>
        <fullName evidence="4">TRP C-terminal domain-containing protein</fullName>
    </recommendedName>
</protein>
<feature type="transmembrane region" description="Helical" evidence="2">
    <location>
        <begin position="226"/>
        <end position="249"/>
    </location>
</feature>
<organism evidence="5 6">
    <name type="scientific">Ogataea philodendri</name>
    <dbReference type="NCBI Taxonomy" id="1378263"/>
    <lineage>
        <taxon>Eukaryota</taxon>
        <taxon>Fungi</taxon>
        <taxon>Dikarya</taxon>
        <taxon>Ascomycota</taxon>
        <taxon>Saccharomycotina</taxon>
        <taxon>Pichiomycetes</taxon>
        <taxon>Pichiales</taxon>
        <taxon>Pichiaceae</taxon>
        <taxon>Ogataea</taxon>
    </lineage>
</organism>
<evidence type="ECO:0000313" key="6">
    <source>
        <dbReference type="Proteomes" id="UP000769157"/>
    </source>
</evidence>
<dbReference type="GeneID" id="70235296"/>
<evidence type="ECO:0000259" key="4">
    <source>
        <dbReference type="Pfam" id="PF06011"/>
    </source>
</evidence>
<feature type="transmembrane region" description="Helical" evidence="2">
    <location>
        <begin position="517"/>
        <end position="546"/>
    </location>
</feature>
<feature type="transmembrane region" description="Helical" evidence="2">
    <location>
        <begin position="359"/>
        <end position="384"/>
    </location>
</feature>
<feature type="region of interest" description="Disordered" evidence="1">
    <location>
        <begin position="145"/>
        <end position="167"/>
    </location>
</feature>
<reference evidence="5" key="2">
    <citation type="submission" date="2021-01" db="EMBL/GenBank/DDBJ databases">
        <authorList>
            <person name="Schikora-Tamarit M.A."/>
        </authorList>
    </citation>
    <scope>NUCLEOTIDE SEQUENCE</scope>
    <source>
        <strain evidence="5">CBS6075</strain>
    </source>
</reference>
<feature type="region of interest" description="Disordered" evidence="1">
    <location>
        <begin position="748"/>
        <end position="799"/>
    </location>
</feature>
<dbReference type="OrthoDB" id="3992639at2759"/>
<dbReference type="InterPro" id="IPR010308">
    <property type="entry name" value="TRP_C"/>
</dbReference>
<proteinExistence type="predicted"/>
<keyword evidence="3" id="KW-0732">Signal</keyword>
<evidence type="ECO:0000313" key="5">
    <source>
        <dbReference type="EMBL" id="KAH3666880.1"/>
    </source>
</evidence>
<dbReference type="Proteomes" id="UP000769157">
    <property type="component" value="Unassembled WGS sequence"/>
</dbReference>
<accession>A0A9P8P8C1</accession>
<dbReference type="RefSeq" id="XP_046061836.1">
    <property type="nucleotide sequence ID" value="XM_046204296.1"/>
</dbReference>
<dbReference type="GO" id="GO:0055085">
    <property type="term" value="P:transmembrane transport"/>
    <property type="evidence" value="ECO:0007669"/>
    <property type="project" value="TreeGrafter"/>
</dbReference>
<gene>
    <name evidence="5" type="ORF">OGAPHI_003329</name>
</gene>
<keyword evidence="2" id="KW-1133">Transmembrane helix</keyword>
<dbReference type="AlphaFoldDB" id="A0A9P8P8C1"/>
<dbReference type="PANTHER" id="PTHR31145:SF6">
    <property type="entry name" value="INTEGRAL MEMBRANE PROTEIN (AFU_ORTHOLOGUE AFUA_7G01610)"/>
    <property type="match status" value="1"/>
</dbReference>
<dbReference type="Pfam" id="PF06011">
    <property type="entry name" value="TRP"/>
    <property type="match status" value="1"/>
</dbReference>